<protein>
    <submittedName>
        <fullName evidence="1">Uncharacterized protein</fullName>
    </submittedName>
</protein>
<accession>A0A0D3F479</accession>
<keyword evidence="2" id="KW-1185">Reference proteome</keyword>
<dbReference type="EnsemblPlants" id="OBART02G13980.1">
    <property type="protein sequence ID" value="OBART02G13980.1"/>
    <property type="gene ID" value="OBART02G13980"/>
</dbReference>
<dbReference type="AlphaFoldDB" id="A0A0D3F479"/>
<dbReference type="Gramene" id="OBART02G13980.1">
    <property type="protein sequence ID" value="OBART02G13980.1"/>
    <property type="gene ID" value="OBART02G13980"/>
</dbReference>
<dbReference type="HOGENOM" id="CLU_2779838_0_0_1"/>
<evidence type="ECO:0000313" key="2">
    <source>
        <dbReference type="Proteomes" id="UP000026960"/>
    </source>
</evidence>
<dbReference type="Proteomes" id="UP000026960">
    <property type="component" value="Chromosome 2"/>
</dbReference>
<organism evidence="1">
    <name type="scientific">Oryza barthii</name>
    <dbReference type="NCBI Taxonomy" id="65489"/>
    <lineage>
        <taxon>Eukaryota</taxon>
        <taxon>Viridiplantae</taxon>
        <taxon>Streptophyta</taxon>
        <taxon>Embryophyta</taxon>
        <taxon>Tracheophyta</taxon>
        <taxon>Spermatophyta</taxon>
        <taxon>Magnoliopsida</taxon>
        <taxon>Liliopsida</taxon>
        <taxon>Poales</taxon>
        <taxon>Poaceae</taxon>
        <taxon>BOP clade</taxon>
        <taxon>Oryzoideae</taxon>
        <taxon>Oryzeae</taxon>
        <taxon>Oryzinae</taxon>
        <taxon>Oryza</taxon>
    </lineage>
</organism>
<evidence type="ECO:0000313" key="1">
    <source>
        <dbReference type="EnsemblPlants" id="OBART02G13980.1"/>
    </source>
</evidence>
<reference evidence="1" key="1">
    <citation type="journal article" date="2009" name="Rice">
        <title>De Novo Next Generation Sequencing of Plant Genomes.</title>
        <authorList>
            <person name="Rounsley S."/>
            <person name="Marri P.R."/>
            <person name="Yu Y."/>
            <person name="He R."/>
            <person name="Sisneros N."/>
            <person name="Goicoechea J.L."/>
            <person name="Lee S.J."/>
            <person name="Angelova A."/>
            <person name="Kudrna D."/>
            <person name="Luo M."/>
            <person name="Affourtit J."/>
            <person name="Desany B."/>
            <person name="Knight J."/>
            <person name="Niazi F."/>
            <person name="Egholm M."/>
            <person name="Wing R.A."/>
        </authorList>
    </citation>
    <scope>NUCLEOTIDE SEQUENCE [LARGE SCALE GENOMIC DNA]</scope>
    <source>
        <strain evidence="1">cv. IRGC 105608</strain>
    </source>
</reference>
<reference evidence="1" key="2">
    <citation type="submission" date="2015-03" db="UniProtKB">
        <authorList>
            <consortium name="EnsemblPlants"/>
        </authorList>
    </citation>
    <scope>IDENTIFICATION</scope>
</reference>
<name>A0A0D3F479_9ORYZ</name>
<sequence>MGKAMTKSNGYSSVGDFPWWILGRQRLPGTVATMVMEKEARPSPSNYSGVFLDVLGGLGHRLILMKFGF</sequence>
<dbReference type="PaxDb" id="65489-OBART02G13980.1"/>
<proteinExistence type="predicted"/>